<keyword evidence="3 9" id="KW-0812">Transmembrane</keyword>
<dbReference type="STRING" id="158441.A0A226DZL9"/>
<dbReference type="SUPFAM" id="SSF81321">
    <property type="entry name" value="Family A G protein-coupled receptor-like"/>
    <property type="match status" value="1"/>
</dbReference>
<accession>A0A226DZL9</accession>
<evidence type="ECO:0000259" key="11">
    <source>
        <dbReference type="PROSITE" id="PS50262"/>
    </source>
</evidence>
<organism evidence="12 13">
    <name type="scientific">Folsomia candida</name>
    <name type="common">Springtail</name>
    <dbReference type="NCBI Taxonomy" id="158441"/>
    <lineage>
        <taxon>Eukaryota</taxon>
        <taxon>Metazoa</taxon>
        <taxon>Ecdysozoa</taxon>
        <taxon>Arthropoda</taxon>
        <taxon>Hexapoda</taxon>
        <taxon>Collembola</taxon>
        <taxon>Entomobryomorpha</taxon>
        <taxon>Isotomoidea</taxon>
        <taxon>Isotomidae</taxon>
        <taxon>Proisotominae</taxon>
        <taxon>Folsomia</taxon>
    </lineage>
</organism>
<dbReference type="PANTHER" id="PTHR45695">
    <property type="entry name" value="LEUCOKININ RECEPTOR-RELATED"/>
    <property type="match status" value="1"/>
</dbReference>
<feature type="transmembrane region" description="Helical" evidence="10">
    <location>
        <begin position="241"/>
        <end position="266"/>
    </location>
</feature>
<feature type="transmembrane region" description="Helical" evidence="10">
    <location>
        <begin position="193"/>
        <end position="213"/>
    </location>
</feature>
<feature type="transmembrane region" description="Helical" evidence="10">
    <location>
        <begin position="73"/>
        <end position="101"/>
    </location>
</feature>
<evidence type="ECO:0000256" key="8">
    <source>
        <dbReference type="ARBA" id="ARBA00023224"/>
    </source>
</evidence>
<dbReference type="PRINTS" id="PR01012">
    <property type="entry name" value="NRPEPTIDEYR"/>
</dbReference>
<feature type="domain" description="G-protein coupled receptors family 1 profile" evidence="11">
    <location>
        <begin position="93"/>
        <end position="356"/>
    </location>
</feature>
<dbReference type="Gene3D" id="1.20.1070.10">
    <property type="entry name" value="Rhodopsin 7-helix transmembrane proteins"/>
    <property type="match status" value="1"/>
</dbReference>
<comment type="subcellular location">
    <subcellularLocation>
        <location evidence="1">Membrane</location>
        <topology evidence="1">Multi-pass membrane protein</topology>
    </subcellularLocation>
</comment>
<comment type="caution">
    <text evidence="12">The sequence shown here is derived from an EMBL/GenBank/DDBJ whole genome shotgun (WGS) entry which is preliminary data.</text>
</comment>
<dbReference type="Pfam" id="PF00001">
    <property type="entry name" value="7tm_1"/>
    <property type="match status" value="1"/>
</dbReference>
<keyword evidence="4 10" id="KW-1133">Transmembrane helix</keyword>
<dbReference type="Proteomes" id="UP000198287">
    <property type="component" value="Unassembled WGS sequence"/>
</dbReference>
<keyword evidence="7 9" id="KW-0675">Receptor</keyword>
<evidence type="ECO:0000313" key="12">
    <source>
        <dbReference type="EMBL" id="OXA50141.1"/>
    </source>
</evidence>
<keyword evidence="8 9" id="KW-0807">Transducer</keyword>
<evidence type="ECO:0000256" key="5">
    <source>
        <dbReference type="ARBA" id="ARBA00023040"/>
    </source>
</evidence>
<keyword evidence="13" id="KW-1185">Reference proteome</keyword>
<dbReference type="InterPro" id="IPR000611">
    <property type="entry name" value="NPY_rcpt"/>
</dbReference>
<evidence type="ECO:0000256" key="4">
    <source>
        <dbReference type="ARBA" id="ARBA00022989"/>
    </source>
</evidence>
<dbReference type="PROSITE" id="PS00237">
    <property type="entry name" value="G_PROTEIN_RECEP_F1_1"/>
    <property type="match status" value="1"/>
</dbReference>
<keyword evidence="5 9" id="KW-0297">G-protein coupled receptor</keyword>
<reference evidence="12 13" key="1">
    <citation type="submission" date="2015-12" db="EMBL/GenBank/DDBJ databases">
        <title>The genome of Folsomia candida.</title>
        <authorList>
            <person name="Faddeeva A."/>
            <person name="Derks M.F."/>
            <person name="Anvar Y."/>
            <person name="Smit S."/>
            <person name="Van Straalen N."/>
            <person name="Roelofs D."/>
        </authorList>
    </citation>
    <scope>NUCLEOTIDE SEQUENCE [LARGE SCALE GENOMIC DNA]</scope>
    <source>
        <strain evidence="12 13">VU population</strain>
        <tissue evidence="12">Whole body</tissue>
    </source>
</reference>
<comment type="similarity">
    <text evidence="2 9">Belongs to the G-protein coupled receptor 1 family.</text>
</comment>
<dbReference type="OMA" id="WFLCKTV"/>
<dbReference type="GO" id="GO:0005886">
    <property type="term" value="C:plasma membrane"/>
    <property type="evidence" value="ECO:0007669"/>
    <property type="project" value="TreeGrafter"/>
</dbReference>
<evidence type="ECO:0000256" key="7">
    <source>
        <dbReference type="ARBA" id="ARBA00023170"/>
    </source>
</evidence>
<feature type="transmembrane region" description="Helical" evidence="10">
    <location>
        <begin position="113"/>
        <end position="134"/>
    </location>
</feature>
<dbReference type="OrthoDB" id="5975505at2759"/>
<evidence type="ECO:0000256" key="2">
    <source>
        <dbReference type="ARBA" id="ARBA00010663"/>
    </source>
</evidence>
<dbReference type="InterPro" id="IPR000276">
    <property type="entry name" value="GPCR_Rhodpsn"/>
</dbReference>
<sequence length="414" mass="47460">MEFMDSWFLLHENTLHLKTVYDHHQTVISSVPVGQNFGVVHPMVDDSVEMESVELSGRGGDGEDEDLLYRHSAWVMCVLIAGYLFVLCFGLLGNFSVLIVVARTPRMSTVTNLFICNLALADLLVLIFCILPNLVSNIFVPWVLGWFLCKTVPYIQGVSVCASIYSLVAISAERCFAIQWPLHAQLTKSTARNCIILIWIWSSLVCVPWAIFFDISAADSQYPDLQFCVETWPEGFNWENYYFFFGNLILCYLFPLGVISLCYFVIWLRVWRRPLPCDVRNSSVELIHKKSKAGVLKMLLVVVLMFALSWLPLYIIFSRIKFGGKLTTLELEVVSIGTPLAQWLAGSNSMWNPWIYAFLNVKFRRAFNNLFCGRTLRRDPTPHYQKPNVNIMLKRLHMYKGHTNTSSMFNVTEV</sequence>
<dbReference type="PANTHER" id="PTHR45695:SF22">
    <property type="entry name" value="G-PROTEIN COUPLED RECEPTORS FAMILY 1 PROFILE DOMAIN-CONTAINING PROTEIN"/>
    <property type="match status" value="1"/>
</dbReference>
<evidence type="ECO:0000256" key="9">
    <source>
        <dbReference type="RuleBase" id="RU000688"/>
    </source>
</evidence>
<protein>
    <submittedName>
        <fullName evidence="12">Neuropeptide FF receptor 2</fullName>
    </submittedName>
</protein>
<evidence type="ECO:0000256" key="1">
    <source>
        <dbReference type="ARBA" id="ARBA00004141"/>
    </source>
</evidence>
<dbReference type="AlphaFoldDB" id="A0A226DZL9"/>
<dbReference type="PRINTS" id="PR00237">
    <property type="entry name" value="GPCRRHODOPSN"/>
</dbReference>
<feature type="transmembrane region" description="Helical" evidence="10">
    <location>
        <begin position="298"/>
        <end position="320"/>
    </location>
</feature>
<dbReference type="InterPro" id="IPR017452">
    <property type="entry name" value="GPCR_Rhodpsn_7TM"/>
</dbReference>
<dbReference type="GO" id="GO:0004983">
    <property type="term" value="F:neuropeptide Y receptor activity"/>
    <property type="evidence" value="ECO:0007669"/>
    <property type="project" value="InterPro"/>
</dbReference>
<dbReference type="EMBL" id="LNIX01000009">
    <property type="protein sequence ID" value="OXA50141.1"/>
    <property type="molecule type" value="Genomic_DNA"/>
</dbReference>
<feature type="transmembrane region" description="Helical" evidence="10">
    <location>
        <begin position="154"/>
        <end position="172"/>
    </location>
</feature>
<dbReference type="SMART" id="SM01381">
    <property type="entry name" value="7TM_GPCR_Srsx"/>
    <property type="match status" value="1"/>
</dbReference>
<evidence type="ECO:0000256" key="6">
    <source>
        <dbReference type="ARBA" id="ARBA00023136"/>
    </source>
</evidence>
<dbReference type="CDD" id="cd14993">
    <property type="entry name" value="7tmA_CCKR-like"/>
    <property type="match status" value="1"/>
</dbReference>
<keyword evidence="6 10" id="KW-0472">Membrane</keyword>
<proteinExistence type="inferred from homology"/>
<evidence type="ECO:0000256" key="10">
    <source>
        <dbReference type="SAM" id="Phobius"/>
    </source>
</evidence>
<dbReference type="PROSITE" id="PS50262">
    <property type="entry name" value="G_PROTEIN_RECEP_F1_2"/>
    <property type="match status" value="1"/>
</dbReference>
<name>A0A226DZL9_FOLCA</name>
<gene>
    <name evidence="12" type="ORF">Fcan01_14754</name>
</gene>
<evidence type="ECO:0000256" key="3">
    <source>
        <dbReference type="ARBA" id="ARBA00022692"/>
    </source>
</evidence>
<evidence type="ECO:0000313" key="13">
    <source>
        <dbReference type="Proteomes" id="UP000198287"/>
    </source>
</evidence>